<accession>A0A4V4U8H9</accession>
<name>A0A4V4U8H9_9SPHN</name>
<evidence type="ECO:0000259" key="3">
    <source>
        <dbReference type="Pfam" id="PF13354"/>
    </source>
</evidence>
<dbReference type="GO" id="GO:0008800">
    <property type="term" value="F:beta-lactamase activity"/>
    <property type="evidence" value="ECO:0007669"/>
    <property type="project" value="UniProtKB-EC"/>
</dbReference>
<sequence length="424" mass="45532">MPMRRLVLYALALFAILSTPATAQDSGTIEQRAQDVVAVLQGEAAFEEVFAPAFVAAVPEAQFLAVKGQLEAQLGPLVGLESVEPAGAPGAATIAIRFENSIASGPMQLAAEEPWKIAGLLLNSFVPVGEEELSALEQLQALPGTTNLLFAKLDGSEVLASHNADMPLGIGSTFKLYVLSALARSIANGERDWDDVVPLTERSFPSGQLQNWPEGSPLTLHSLATLMISISDNTATDQLIVELGREAVEAEVIASGHADPEATFPFLTTRETFLLKLTEDEAARAYIDAPLDVRRVSLDGLRDRELDLNDASRVFANGPRLLEIEWFASPADIAGIFTRLAEDPVAREIMAVNTGIGTEPFADWDYAGYKGGSEPGVLNFSWLLRDDAGAYWVLTMGWNDPQAPVSDLRFISIARGLLAEAAEN</sequence>
<keyword evidence="5" id="KW-1185">Reference proteome</keyword>
<protein>
    <submittedName>
        <fullName evidence="4">Serine hydrolase</fullName>
    </submittedName>
</protein>
<dbReference type="InterPro" id="IPR045155">
    <property type="entry name" value="Beta-lactam_cat"/>
</dbReference>
<keyword evidence="4" id="KW-0378">Hydrolase</keyword>
<comment type="catalytic activity">
    <reaction evidence="1">
        <text>a beta-lactam + H2O = a substituted beta-amino acid</text>
        <dbReference type="Rhea" id="RHEA:20401"/>
        <dbReference type="ChEBI" id="CHEBI:15377"/>
        <dbReference type="ChEBI" id="CHEBI:35627"/>
        <dbReference type="ChEBI" id="CHEBI:140347"/>
        <dbReference type="EC" id="3.5.2.6"/>
    </reaction>
</comment>
<dbReference type="AlphaFoldDB" id="A0A4V4U8H9"/>
<dbReference type="InterPro" id="IPR000871">
    <property type="entry name" value="Beta-lactam_class-A"/>
</dbReference>
<dbReference type="PANTHER" id="PTHR35333:SF5">
    <property type="entry name" value="CONSERVED LIPOPROTEIN LPQF-RELATED"/>
    <property type="match status" value="1"/>
</dbReference>
<feature type="signal peptide" evidence="2">
    <location>
        <begin position="1"/>
        <end position="23"/>
    </location>
</feature>
<evidence type="ECO:0000256" key="2">
    <source>
        <dbReference type="SAM" id="SignalP"/>
    </source>
</evidence>
<feature type="chain" id="PRO_5020573489" evidence="2">
    <location>
        <begin position="24"/>
        <end position="424"/>
    </location>
</feature>
<reference evidence="4 5" key="1">
    <citation type="submission" date="2019-04" db="EMBL/GenBank/DDBJ databases">
        <title>Altererythrobacter aquimixticola sp. nov., isolated from sediment of junction between the ocean and a freshwater spring.</title>
        <authorList>
            <person name="Yoon J.-H."/>
        </authorList>
    </citation>
    <scope>NUCLEOTIDE SEQUENCE [LARGE SCALE GENOMIC DNA]</scope>
    <source>
        <strain evidence="4 5">SSKS-13</strain>
    </source>
</reference>
<evidence type="ECO:0000256" key="1">
    <source>
        <dbReference type="ARBA" id="ARBA00001526"/>
    </source>
</evidence>
<keyword evidence="2" id="KW-0732">Signal</keyword>
<dbReference type="Proteomes" id="UP000309389">
    <property type="component" value="Unassembled WGS sequence"/>
</dbReference>
<dbReference type="InterPro" id="IPR012338">
    <property type="entry name" value="Beta-lactam/transpept-like"/>
</dbReference>
<dbReference type="SUPFAM" id="SSF56601">
    <property type="entry name" value="beta-lactamase/transpeptidase-like"/>
    <property type="match status" value="1"/>
</dbReference>
<evidence type="ECO:0000313" key="4">
    <source>
        <dbReference type="EMBL" id="TIX50093.1"/>
    </source>
</evidence>
<gene>
    <name evidence="4" type="ORF">E5222_07285</name>
</gene>
<comment type="caution">
    <text evidence="4">The sequence shown here is derived from an EMBL/GenBank/DDBJ whole genome shotgun (WGS) entry which is preliminary data.</text>
</comment>
<dbReference type="EMBL" id="SSHH01000002">
    <property type="protein sequence ID" value="TIX50093.1"/>
    <property type="molecule type" value="Genomic_DNA"/>
</dbReference>
<dbReference type="GO" id="GO:0030655">
    <property type="term" value="P:beta-lactam antibiotic catabolic process"/>
    <property type="evidence" value="ECO:0007669"/>
    <property type="project" value="InterPro"/>
</dbReference>
<organism evidence="4 5">
    <name type="scientific">Alteraurantiacibacter aquimixticola</name>
    <dbReference type="NCBI Taxonomy" id="2489173"/>
    <lineage>
        <taxon>Bacteria</taxon>
        <taxon>Pseudomonadati</taxon>
        <taxon>Pseudomonadota</taxon>
        <taxon>Alphaproteobacteria</taxon>
        <taxon>Sphingomonadales</taxon>
        <taxon>Erythrobacteraceae</taxon>
        <taxon>Alteraurantiacibacter</taxon>
    </lineage>
</organism>
<evidence type="ECO:0000313" key="5">
    <source>
        <dbReference type="Proteomes" id="UP000309389"/>
    </source>
</evidence>
<dbReference type="Pfam" id="PF13354">
    <property type="entry name" value="Beta-lactamase2"/>
    <property type="match status" value="1"/>
</dbReference>
<dbReference type="OrthoDB" id="108135at2"/>
<dbReference type="GO" id="GO:0046677">
    <property type="term" value="P:response to antibiotic"/>
    <property type="evidence" value="ECO:0007669"/>
    <property type="project" value="InterPro"/>
</dbReference>
<proteinExistence type="predicted"/>
<dbReference type="PANTHER" id="PTHR35333">
    <property type="entry name" value="BETA-LACTAMASE"/>
    <property type="match status" value="1"/>
</dbReference>
<dbReference type="Gene3D" id="3.40.710.10">
    <property type="entry name" value="DD-peptidase/beta-lactamase superfamily"/>
    <property type="match status" value="1"/>
</dbReference>
<feature type="domain" description="Beta-lactamase class A catalytic" evidence="3">
    <location>
        <begin position="150"/>
        <end position="260"/>
    </location>
</feature>